<proteinExistence type="predicted"/>
<dbReference type="InterPro" id="IPR008302">
    <property type="entry name" value="NamZ"/>
</dbReference>
<dbReference type="GO" id="GO:0033922">
    <property type="term" value="F:peptidoglycan beta-N-acetylmuramidase activity"/>
    <property type="evidence" value="ECO:0007669"/>
    <property type="project" value="InterPro"/>
</dbReference>
<dbReference type="Proteomes" id="UP000242699">
    <property type="component" value="Unassembled WGS sequence"/>
</dbReference>
<feature type="signal peptide" evidence="1">
    <location>
        <begin position="1"/>
        <end position="20"/>
    </location>
</feature>
<gene>
    <name evidence="4" type="ORF">C7B43_07255</name>
</gene>
<keyword evidence="1" id="KW-0732">Signal</keyword>
<dbReference type="PIRSF" id="PIRSF016719">
    <property type="entry name" value="UCP016719"/>
    <property type="match status" value="1"/>
</dbReference>
<evidence type="ECO:0000313" key="4">
    <source>
        <dbReference type="EMBL" id="PSR30072.1"/>
    </source>
</evidence>
<organism evidence="4 5">
    <name type="scientific">Sulfobacillus benefaciens</name>
    <dbReference type="NCBI Taxonomy" id="453960"/>
    <lineage>
        <taxon>Bacteria</taxon>
        <taxon>Bacillati</taxon>
        <taxon>Bacillota</taxon>
        <taxon>Clostridia</taxon>
        <taxon>Eubacteriales</taxon>
        <taxon>Clostridiales Family XVII. Incertae Sedis</taxon>
        <taxon>Sulfobacillus</taxon>
    </lineage>
</organism>
<sequence length="422" mass="47210">MKSLCHLILFCSLGGLTAQADGAGVTDSGHRRRDMGTVLGIERLIDEYPELVRGNRTGVVTNYTMTDSRLIPVIDRLIRAFGRDIVKLFGPEHGVMAAAVEGESVGARMDEHSNLPALSLYGHQHQPTPEMMDDIDLIIVDLQDIGSRYFTYLSTLKGVLEISRDQGVRCIVVDRPNPIGGERQEGIPVQPQYTSFVGCLPIPARHGLTLGEMARWLQRTRYPTLELEVVHMGNWRRSFYWDETALPFVPPSPNTTGPDMMVLYPGTCLFEGVNVSVGRGTAKPFEIIGAPFIDGFRLARLFNRQNWPGVRARGLYFVPWRQRYAQTLCQGVQLHVTQNRILSPVRIGIALLQLIHELYPEHFSFGPSRSQGHADSLFFDLLAGSGELRKAIEAGAGQDFLADESSWLQDFREEITQDLLYT</sequence>
<name>A0A2T2X6F0_9FIRM</name>
<feature type="chain" id="PRO_5015656447" evidence="1">
    <location>
        <begin position="21"/>
        <end position="422"/>
    </location>
</feature>
<protein>
    <submittedName>
        <fullName evidence="4">DUF1343 domain-containing protein</fullName>
    </submittedName>
</protein>
<dbReference type="Pfam" id="PF07075">
    <property type="entry name" value="NamZ_N"/>
    <property type="match status" value="1"/>
</dbReference>
<feature type="domain" description="Peptidoglycan beta-N-acetylmuramidase NamZ C-terminal" evidence="3">
    <location>
        <begin position="262"/>
        <end position="421"/>
    </location>
</feature>
<dbReference type="Pfam" id="PF20732">
    <property type="entry name" value="NamZ_C"/>
    <property type="match status" value="1"/>
</dbReference>
<dbReference type="PANTHER" id="PTHR42915:SF1">
    <property type="entry name" value="PEPTIDOGLYCAN BETA-N-ACETYLMURAMIDASE NAMZ"/>
    <property type="match status" value="1"/>
</dbReference>
<feature type="domain" description="Peptidoglycan beta-N-acetylmuramidase NamZ N-terminal" evidence="2">
    <location>
        <begin position="58"/>
        <end position="256"/>
    </location>
</feature>
<dbReference type="InterPro" id="IPR048502">
    <property type="entry name" value="NamZ_N"/>
</dbReference>
<dbReference type="InterPro" id="IPR048503">
    <property type="entry name" value="NamZ_C"/>
</dbReference>
<dbReference type="EMBL" id="PXYT01000013">
    <property type="protein sequence ID" value="PSR30072.1"/>
    <property type="molecule type" value="Genomic_DNA"/>
</dbReference>
<comment type="caution">
    <text evidence="4">The sequence shown here is derived from an EMBL/GenBank/DDBJ whole genome shotgun (WGS) entry which is preliminary data.</text>
</comment>
<dbReference type="Gene3D" id="3.90.1150.140">
    <property type="match status" value="1"/>
</dbReference>
<evidence type="ECO:0000256" key="1">
    <source>
        <dbReference type="SAM" id="SignalP"/>
    </source>
</evidence>
<dbReference type="Gene3D" id="3.40.50.12170">
    <property type="entry name" value="Uncharacterised protein PF07075, DUF1343"/>
    <property type="match status" value="1"/>
</dbReference>
<evidence type="ECO:0000313" key="5">
    <source>
        <dbReference type="Proteomes" id="UP000242699"/>
    </source>
</evidence>
<dbReference type="AlphaFoldDB" id="A0A2T2X6F0"/>
<evidence type="ECO:0000259" key="2">
    <source>
        <dbReference type="Pfam" id="PF07075"/>
    </source>
</evidence>
<accession>A0A2T2X6F0</accession>
<reference evidence="4 5" key="1">
    <citation type="journal article" date="2014" name="BMC Genomics">
        <title>Comparison of environmental and isolate Sulfobacillus genomes reveals diverse carbon, sulfur, nitrogen, and hydrogen metabolisms.</title>
        <authorList>
            <person name="Justice N.B."/>
            <person name="Norman A."/>
            <person name="Brown C.T."/>
            <person name="Singh A."/>
            <person name="Thomas B.C."/>
            <person name="Banfield J.F."/>
        </authorList>
    </citation>
    <scope>NUCLEOTIDE SEQUENCE [LARGE SCALE GENOMIC DNA]</scope>
    <source>
        <strain evidence="4">AMDSBA1</strain>
    </source>
</reference>
<dbReference type="PANTHER" id="PTHR42915">
    <property type="entry name" value="HYPOTHETICAL 460 KDA PROTEIN IN FEUA-SIGW INTERGENIC REGION [PRECURSOR]"/>
    <property type="match status" value="1"/>
</dbReference>
<evidence type="ECO:0000259" key="3">
    <source>
        <dbReference type="Pfam" id="PF20732"/>
    </source>
</evidence>